<proteinExistence type="inferred from homology"/>
<dbReference type="OMA" id="LPTCRPG"/>
<dbReference type="PANTHER" id="PTHR15326">
    <property type="entry name" value="SPERMATOGENESIS-ASSOCIATED PROTEIN 2/TAMOZHENNIC"/>
    <property type="match status" value="1"/>
</dbReference>
<evidence type="ECO:0000313" key="5">
    <source>
        <dbReference type="Proteomes" id="UP000314987"/>
    </source>
</evidence>
<dbReference type="Gene3D" id="1.20.58.2190">
    <property type="match status" value="1"/>
</dbReference>
<evidence type="ECO:0000313" key="4">
    <source>
        <dbReference type="Ensembl" id="ENSVURP00010026989.1"/>
    </source>
</evidence>
<feature type="region of interest" description="Disordered" evidence="2">
    <location>
        <begin position="310"/>
        <end position="338"/>
    </location>
</feature>
<feature type="region of interest" description="Disordered" evidence="2">
    <location>
        <begin position="266"/>
        <end position="285"/>
    </location>
</feature>
<dbReference type="AlphaFoldDB" id="A0A4X2LP11"/>
<evidence type="ECO:0000259" key="3">
    <source>
        <dbReference type="Pfam" id="PF21388"/>
    </source>
</evidence>
<reference evidence="4" key="2">
    <citation type="submission" date="2025-08" db="UniProtKB">
        <authorList>
            <consortium name="Ensembl"/>
        </authorList>
    </citation>
    <scope>IDENTIFICATION</scope>
</reference>
<dbReference type="Ensembl" id="ENSVURT00010030747.1">
    <property type="protein sequence ID" value="ENSVURP00010026989.1"/>
    <property type="gene ID" value="ENSVURG00010020681.1"/>
</dbReference>
<name>A0A4X2LP11_VOMUR</name>
<dbReference type="PANTHER" id="PTHR15326:SF7">
    <property type="entry name" value="SPERMATOGENESIS-ASSOCIATED PROTEIN 2-LIKE PROTEIN"/>
    <property type="match status" value="1"/>
</dbReference>
<reference evidence="5" key="1">
    <citation type="submission" date="2018-12" db="EMBL/GenBank/DDBJ databases">
        <authorList>
            <person name="Yazar S."/>
        </authorList>
    </citation>
    <scope>NUCLEOTIDE SEQUENCE [LARGE SCALE GENOMIC DNA]</scope>
</reference>
<feature type="region of interest" description="Disordered" evidence="2">
    <location>
        <begin position="358"/>
        <end position="395"/>
    </location>
</feature>
<protein>
    <submittedName>
        <fullName evidence="4">Spermatosis associated 2 like</fullName>
    </submittedName>
</protein>
<dbReference type="InterPro" id="IPR048839">
    <property type="entry name" value="SPATA2_PUB-like"/>
</dbReference>
<dbReference type="GO" id="GO:0005737">
    <property type="term" value="C:cytoplasm"/>
    <property type="evidence" value="ECO:0007669"/>
    <property type="project" value="TreeGrafter"/>
</dbReference>
<gene>
    <name evidence="4" type="primary">SPATA2L</name>
</gene>
<keyword evidence="5" id="KW-1185">Reference proteome</keyword>
<dbReference type="Proteomes" id="UP000314987">
    <property type="component" value="Unassembled WGS sequence"/>
</dbReference>
<evidence type="ECO:0000256" key="1">
    <source>
        <dbReference type="ARBA" id="ARBA00038142"/>
    </source>
</evidence>
<evidence type="ECO:0000256" key="2">
    <source>
        <dbReference type="SAM" id="MobiDB-lite"/>
    </source>
</evidence>
<accession>A0A4X2LP11</accession>
<organism evidence="4 5">
    <name type="scientific">Vombatus ursinus</name>
    <name type="common">Common wombat</name>
    <dbReference type="NCBI Taxonomy" id="29139"/>
    <lineage>
        <taxon>Eukaryota</taxon>
        <taxon>Metazoa</taxon>
        <taxon>Chordata</taxon>
        <taxon>Craniata</taxon>
        <taxon>Vertebrata</taxon>
        <taxon>Euteleostomi</taxon>
        <taxon>Mammalia</taxon>
        <taxon>Metatheria</taxon>
        <taxon>Diprotodontia</taxon>
        <taxon>Vombatidae</taxon>
        <taxon>Vombatus</taxon>
    </lineage>
</organism>
<feature type="domain" description="Spermatogenesis-associated protein 2 PUB-like" evidence="3">
    <location>
        <begin position="104"/>
        <end position="228"/>
    </location>
</feature>
<sequence>MGGRDPHEAGRALLGHWALGCSAGVGGDSWNLDRMGASSLSEDYRLCLERERRRGGSGVCADPTLRAVLWQILVEDFDLHGLLQDDALALFTDGLWGRGDLAPALRNLARAFELLELAAVHLYLFPWRKEFTTIKTFSGGYVHFLKGVLSEDLITKCFQKMGYTRRDQHHLVVATPPPGYELIQVALGCFALRLECEILGEILTKLGTSLLSAEELIEERRASGDVDTCVDRLRRRLTGAGQPSPRPLASYPASIDLYSDMLEEGAEEDSLYGEPLAGPESPSPELAYQPPVWEQSAKLWGTGHIASSARELRDNGSSWESPRVEEPVEESLSYEAFEEPTEERTTFSFIALRRELTPEVAGGKSPSRSPRHVRASGHLEAAEGTPASPSASGGEPQRYQLHGCLPVGTLPTYCCDTCCQLHASHCQAVYSCRLGHTLHELLGEKQRRLWLQRTQLDSLLYESPPRARP</sequence>
<dbReference type="GeneTree" id="ENSGT00530000063956"/>
<comment type="similarity">
    <text evidence="1">Belongs to the SPATA2 family.</text>
</comment>
<reference evidence="4" key="3">
    <citation type="submission" date="2025-09" db="UniProtKB">
        <authorList>
            <consortium name="Ensembl"/>
        </authorList>
    </citation>
    <scope>IDENTIFICATION</scope>
</reference>
<dbReference type="STRING" id="29139.ENSVURP00010026989"/>
<dbReference type="Pfam" id="PF21388">
    <property type="entry name" value="SPATA2_PUB-like"/>
    <property type="match status" value="1"/>
</dbReference>